<dbReference type="GO" id="GO:0005783">
    <property type="term" value="C:endoplasmic reticulum"/>
    <property type="evidence" value="ECO:0007669"/>
    <property type="project" value="TreeGrafter"/>
</dbReference>
<dbReference type="Proteomes" id="UP000663824">
    <property type="component" value="Unassembled WGS sequence"/>
</dbReference>
<evidence type="ECO:0000313" key="9">
    <source>
        <dbReference type="EMBL" id="CAF1535242.1"/>
    </source>
</evidence>
<protein>
    <recommendedName>
        <fullName evidence="7">TLC domain-containing protein</fullName>
    </recommendedName>
</protein>
<dbReference type="AlphaFoldDB" id="A0A815W1S7"/>
<feature type="domain" description="TLC" evidence="7">
    <location>
        <begin position="60"/>
        <end position="261"/>
    </location>
</feature>
<dbReference type="SMART" id="SM00724">
    <property type="entry name" value="TLC"/>
    <property type="match status" value="1"/>
</dbReference>
<dbReference type="EMBL" id="CAJNOW010008346">
    <property type="protein sequence ID" value="CAF1535242.1"/>
    <property type="molecule type" value="Genomic_DNA"/>
</dbReference>
<dbReference type="Proteomes" id="UP000681967">
    <property type="component" value="Unassembled WGS sequence"/>
</dbReference>
<dbReference type="PANTHER" id="PTHR13439">
    <property type="entry name" value="CT120 PROTEIN"/>
    <property type="match status" value="1"/>
</dbReference>
<keyword evidence="2 5" id="KW-0812">Transmembrane</keyword>
<gene>
    <name evidence="13" type="ORF">BYL167_LOCUS10330</name>
    <name evidence="8" type="ORF">CJN711_LOCUS1479</name>
    <name evidence="12" type="ORF">GIL414_LOCUS8081</name>
    <name evidence="9" type="ORF">KQP761_LOCUS16579</name>
    <name evidence="10" type="ORF">MBJ925_LOCUS28216</name>
    <name evidence="11" type="ORF">SMN809_LOCUS5921</name>
</gene>
<feature type="transmembrane region" description="Helical" evidence="6">
    <location>
        <begin position="135"/>
        <end position="158"/>
    </location>
</feature>
<comment type="caution">
    <text evidence="9">The sequence shown here is derived from an EMBL/GenBank/DDBJ whole genome shotgun (WGS) entry which is preliminary data.</text>
</comment>
<accession>A0A815W1S7</accession>
<evidence type="ECO:0000313" key="11">
    <source>
        <dbReference type="EMBL" id="CAF3887086.1"/>
    </source>
</evidence>
<evidence type="ECO:0000256" key="4">
    <source>
        <dbReference type="ARBA" id="ARBA00023136"/>
    </source>
</evidence>
<evidence type="ECO:0000313" key="12">
    <source>
        <dbReference type="EMBL" id="CAF3931177.1"/>
    </source>
</evidence>
<feature type="transmembrane region" description="Helical" evidence="6">
    <location>
        <begin position="232"/>
        <end position="249"/>
    </location>
</feature>
<dbReference type="EMBL" id="CAJNOV010000100">
    <property type="protein sequence ID" value="CAF0983454.1"/>
    <property type="molecule type" value="Genomic_DNA"/>
</dbReference>
<dbReference type="Proteomes" id="UP000676336">
    <property type="component" value="Unassembled WGS sequence"/>
</dbReference>
<feature type="transmembrane region" description="Helical" evidence="6">
    <location>
        <begin position="69"/>
        <end position="87"/>
    </location>
</feature>
<evidence type="ECO:0000313" key="14">
    <source>
        <dbReference type="Proteomes" id="UP000663834"/>
    </source>
</evidence>
<dbReference type="Proteomes" id="UP000681720">
    <property type="component" value="Unassembled WGS sequence"/>
</dbReference>
<dbReference type="Proteomes" id="UP000663834">
    <property type="component" value="Unassembled WGS sequence"/>
</dbReference>
<name>A0A815W1S7_9BILA</name>
<evidence type="ECO:0000256" key="6">
    <source>
        <dbReference type="SAM" id="Phobius"/>
    </source>
</evidence>
<evidence type="ECO:0000256" key="2">
    <source>
        <dbReference type="ARBA" id="ARBA00022692"/>
    </source>
</evidence>
<dbReference type="GO" id="GO:0055088">
    <property type="term" value="P:lipid homeostasis"/>
    <property type="evidence" value="ECO:0007669"/>
    <property type="project" value="TreeGrafter"/>
</dbReference>
<evidence type="ECO:0000313" key="13">
    <source>
        <dbReference type="EMBL" id="CAF3937476.1"/>
    </source>
</evidence>
<dbReference type="PANTHER" id="PTHR13439:SF0">
    <property type="entry name" value="TOPOISOMERASE I DAMAGE AFFECTED PROTEIN 4"/>
    <property type="match status" value="1"/>
</dbReference>
<reference evidence="9" key="1">
    <citation type="submission" date="2021-02" db="EMBL/GenBank/DDBJ databases">
        <authorList>
            <person name="Nowell W R."/>
        </authorList>
    </citation>
    <scope>NUCLEOTIDE SEQUENCE</scope>
</reference>
<evidence type="ECO:0000313" key="8">
    <source>
        <dbReference type="EMBL" id="CAF0983454.1"/>
    </source>
</evidence>
<evidence type="ECO:0000259" key="7">
    <source>
        <dbReference type="PROSITE" id="PS50922"/>
    </source>
</evidence>
<dbReference type="PROSITE" id="PS50922">
    <property type="entry name" value="TLC"/>
    <property type="match status" value="1"/>
</dbReference>
<dbReference type="EMBL" id="CAJOBJ010002569">
    <property type="protein sequence ID" value="CAF3931177.1"/>
    <property type="molecule type" value="Genomic_DNA"/>
</dbReference>
<dbReference type="EMBL" id="CAJNRE010015091">
    <property type="protein sequence ID" value="CAF2134495.1"/>
    <property type="molecule type" value="Genomic_DNA"/>
</dbReference>
<proteinExistence type="predicted"/>
<dbReference type="Proteomes" id="UP000663855">
    <property type="component" value="Unassembled WGS sequence"/>
</dbReference>
<dbReference type="InterPro" id="IPR050846">
    <property type="entry name" value="TLCD"/>
</dbReference>
<dbReference type="Pfam" id="PF03798">
    <property type="entry name" value="TRAM_LAG1_CLN8"/>
    <property type="match status" value="1"/>
</dbReference>
<organism evidence="9 14">
    <name type="scientific">Rotaria magnacalcarata</name>
    <dbReference type="NCBI Taxonomy" id="392030"/>
    <lineage>
        <taxon>Eukaryota</taxon>
        <taxon>Metazoa</taxon>
        <taxon>Spiralia</taxon>
        <taxon>Gnathifera</taxon>
        <taxon>Rotifera</taxon>
        <taxon>Eurotatoria</taxon>
        <taxon>Bdelloidea</taxon>
        <taxon>Philodinida</taxon>
        <taxon>Philodinidae</taxon>
        <taxon>Rotaria</taxon>
    </lineage>
</organism>
<evidence type="ECO:0000256" key="3">
    <source>
        <dbReference type="ARBA" id="ARBA00022989"/>
    </source>
</evidence>
<keyword evidence="4 5" id="KW-0472">Membrane</keyword>
<evidence type="ECO:0000256" key="5">
    <source>
        <dbReference type="PROSITE-ProRule" id="PRU00205"/>
    </source>
</evidence>
<dbReference type="EMBL" id="CAJOBI010001544">
    <property type="protein sequence ID" value="CAF3887086.1"/>
    <property type="molecule type" value="Genomic_DNA"/>
</dbReference>
<comment type="subcellular location">
    <subcellularLocation>
        <location evidence="1">Membrane</location>
        <topology evidence="1">Multi-pass membrane protein</topology>
    </subcellularLocation>
</comment>
<keyword evidence="3 6" id="KW-1133">Transmembrane helix</keyword>
<feature type="transmembrane region" description="Helical" evidence="6">
    <location>
        <begin position="189"/>
        <end position="212"/>
    </location>
</feature>
<feature type="transmembrane region" description="Helical" evidence="6">
    <location>
        <begin position="24"/>
        <end position="42"/>
    </location>
</feature>
<dbReference type="InterPro" id="IPR006634">
    <property type="entry name" value="TLC-dom"/>
</dbReference>
<sequence>MATTTYFSPIISEQILNIKFDPNFLPVVATSFAFFLILYKFINPFLSNFFVLNYKNLNEAQKIDWSTRINSSINALIVGTICVYMMIADRGLAANPLVYKSYLLKTNLSIVIGYLLSDTLICTIHYKTIGDPFSIVHHTVATYAFGYVLTLNVMPYFANFRLLAELSTPSVNLRWFLDVLKYPKTSKIFVLNGLSMTLIFFFVRIVAMPIYWWKVYVVAITPLWHHMGHFRYILIVVCIVLDIINLYWFSKMARGCVRTLMAANNKKRG</sequence>
<dbReference type="EMBL" id="CAJOBH010003096">
    <property type="protein sequence ID" value="CAF3937476.1"/>
    <property type="molecule type" value="Genomic_DNA"/>
</dbReference>
<dbReference type="OrthoDB" id="10266980at2759"/>
<dbReference type="GO" id="GO:0016020">
    <property type="term" value="C:membrane"/>
    <property type="evidence" value="ECO:0007669"/>
    <property type="project" value="UniProtKB-SubCell"/>
</dbReference>
<evidence type="ECO:0000256" key="1">
    <source>
        <dbReference type="ARBA" id="ARBA00004141"/>
    </source>
</evidence>
<evidence type="ECO:0000313" key="10">
    <source>
        <dbReference type="EMBL" id="CAF2134495.1"/>
    </source>
</evidence>